<organism evidence="4 5">
    <name type="scientific">Streptomyces rochei</name>
    <name type="common">Streptomyces parvullus</name>
    <dbReference type="NCBI Taxonomy" id="1928"/>
    <lineage>
        <taxon>Bacteria</taxon>
        <taxon>Bacillati</taxon>
        <taxon>Actinomycetota</taxon>
        <taxon>Actinomycetes</taxon>
        <taxon>Kitasatosporales</taxon>
        <taxon>Streptomycetaceae</taxon>
        <taxon>Streptomyces</taxon>
        <taxon>Streptomyces rochei group</taxon>
    </lineage>
</organism>
<evidence type="ECO:0000256" key="1">
    <source>
        <dbReference type="SAM" id="MobiDB-lite"/>
    </source>
</evidence>
<evidence type="ECO:0000313" key="4">
    <source>
        <dbReference type="EMBL" id="WMC89346.1"/>
    </source>
</evidence>
<dbReference type="AlphaFoldDB" id="A0AAX3ZQ78"/>
<dbReference type="Proteomes" id="UP001605990">
    <property type="component" value="Unassembled WGS sequence"/>
</dbReference>
<reference evidence="2 6" key="2">
    <citation type="submission" date="2024-10" db="EMBL/GenBank/DDBJ databases">
        <title>Draft genome assembly of a novel steroid transforming actinomycete isolated from African clawed frog Xenopus laevis.</title>
        <authorList>
            <person name="Bragin E."/>
            <person name="Kollerov V."/>
            <person name="Donova M.V."/>
        </authorList>
    </citation>
    <scope>NUCLEOTIDE SEQUENCE [LARGE SCALE GENOMIC DNA]</scope>
    <source>
        <strain evidence="2 6">MTOC-St3</strain>
    </source>
</reference>
<sequence length="104" mass="11064">MRLGVVESGSNTVRLVVAHGHGGLPLPVHSSKRRLRPAEKKRTGDGRLASGAVEQLVETIIGMRREAADWGVAEPLAVATTAVRDAADQQHVPCRRTPPTRATG</sequence>
<feature type="region of interest" description="Disordered" evidence="1">
    <location>
        <begin position="21"/>
        <end position="47"/>
    </location>
</feature>
<gene>
    <name evidence="2" type="ORF">ACGU38_27050</name>
    <name evidence="3" type="ORF">ACGU38_38880</name>
    <name evidence="4" type="ORF">P7W03_28755</name>
</gene>
<reference evidence="4" key="1">
    <citation type="submission" date="2023-03" db="EMBL/GenBank/DDBJ databases">
        <title>Borrelidin-producing and root-colonizing Streptomyces rochei is a potent biopesticide for soil-borne oomycete-caused plant diseases.</title>
        <authorList>
            <person name="Zhou D."/>
            <person name="Wang X."/>
            <person name="Navarro-Munoz J.C."/>
            <person name="Li W."/>
            <person name="Li J."/>
            <person name="Jiu M."/>
            <person name="Deng S."/>
            <person name="Ye Y."/>
            <person name="Daly P."/>
            <person name="Wei L."/>
        </authorList>
    </citation>
    <scope>NUCLEOTIDE SEQUENCE</scope>
    <source>
        <strain evidence="4">JK1</strain>
    </source>
</reference>
<feature type="region of interest" description="Disordered" evidence="1">
    <location>
        <begin position="84"/>
        <end position="104"/>
    </location>
</feature>
<dbReference type="Gene3D" id="3.30.420.40">
    <property type="match status" value="1"/>
</dbReference>
<dbReference type="EMBL" id="JBIENY010000403">
    <property type="protein sequence ID" value="MFG6299003.1"/>
    <property type="molecule type" value="Genomic_DNA"/>
</dbReference>
<evidence type="ECO:0000313" key="5">
    <source>
        <dbReference type="Proteomes" id="UP001231701"/>
    </source>
</evidence>
<evidence type="ECO:0000313" key="6">
    <source>
        <dbReference type="Proteomes" id="UP001605990"/>
    </source>
</evidence>
<feature type="compositionally biased region" description="Basic and acidic residues" evidence="1">
    <location>
        <begin position="36"/>
        <end position="45"/>
    </location>
</feature>
<keyword evidence="6" id="KW-1185">Reference proteome</keyword>
<protein>
    <recommendedName>
        <fullName evidence="7">Ppx/GppA phosphatase domain-containing protein</fullName>
    </recommendedName>
</protein>
<dbReference type="SUPFAM" id="SSF53067">
    <property type="entry name" value="Actin-like ATPase domain"/>
    <property type="match status" value="1"/>
</dbReference>
<dbReference type="Proteomes" id="UP001231701">
    <property type="component" value="Chromosome"/>
</dbReference>
<dbReference type="EMBL" id="JBIENY010000535">
    <property type="protein sequence ID" value="MFG6301305.1"/>
    <property type="molecule type" value="Genomic_DNA"/>
</dbReference>
<dbReference type="RefSeq" id="WP_019330209.1">
    <property type="nucleotide sequence ID" value="NZ_CP121271.1"/>
</dbReference>
<evidence type="ECO:0000313" key="2">
    <source>
        <dbReference type="EMBL" id="MFG6299003.1"/>
    </source>
</evidence>
<proteinExistence type="predicted"/>
<evidence type="ECO:0008006" key="7">
    <source>
        <dbReference type="Google" id="ProtNLM"/>
    </source>
</evidence>
<dbReference type="InterPro" id="IPR043129">
    <property type="entry name" value="ATPase_NBD"/>
</dbReference>
<dbReference type="GeneID" id="90946109"/>
<accession>A0AAX3ZQ78</accession>
<evidence type="ECO:0000313" key="3">
    <source>
        <dbReference type="EMBL" id="MFG6301305.1"/>
    </source>
</evidence>
<name>A0AAX3ZQ78_STRRO</name>
<dbReference type="EMBL" id="CP121271">
    <property type="protein sequence ID" value="WMC89346.1"/>
    <property type="molecule type" value="Genomic_DNA"/>
</dbReference>